<name>B4MX62_DROWI</name>
<evidence type="ECO:0000313" key="2">
    <source>
        <dbReference type="EMBL" id="EDW76895.2"/>
    </source>
</evidence>
<protein>
    <submittedName>
        <fullName evidence="2">Uncharacterized protein</fullName>
    </submittedName>
</protein>
<organism evidence="2 3">
    <name type="scientific">Drosophila willistoni</name>
    <name type="common">Fruit fly</name>
    <dbReference type="NCBI Taxonomy" id="7260"/>
    <lineage>
        <taxon>Eukaryota</taxon>
        <taxon>Metazoa</taxon>
        <taxon>Ecdysozoa</taxon>
        <taxon>Arthropoda</taxon>
        <taxon>Hexapoda</taxon>
        <taxon>Insecta</taxon>
        <taxon>Pterygota</taxon>
        <taxon>Neoptera</taxon>
        <taxon>Endopterygota</taxon>
        <taxon>Diptera</taxon>
        <taxon>Brachycera</taxon>
        <taxon>Muscomorpha</taxon>
        <taxon>Ephydroidea</taxon>
        <taxon>Drosophilidae</taxon>
        <taxon>Drosophila</taxon>
        <taxon>Sophophora</taxon>
    </lineage>
</organism>
<keyword evidence="1" id="KW-0732">Signal</keyword>
<gene>
    <name evidence="2" type="primary">Dwil\GK15124</name>
    <name evidence="2" type="ORF">Dwil_GK15124</name>
</gene>
<reference evidence="2 3" key="1">
    <citation type="journal article" date="2007" name="Nature">
        <title>Evolution of genes and genomes on the Drosophila phylogeny.</title>
        <authorList>
            <consortium name="Drosophila 12 Genomes Consortium"/>
            <person name="Clark A.G."/>
            <person name="Eisen M.B."/>
            <person name="Smith D.R."/>
            <person name="Bergman C.M."/>
            <person name="Oliver B."/>
            <person name="Markow T.A."/>
            <person name="Kaufman T.C."/>
            <person name="Kellis M."/>
            <person name="Gelbart W."/>
            <person name="Iyer V.N."/>
            <person name="Pollard D.A."/>
            <person name="Sackton T.B."/>
            <person name="Larracuente A.M."/>
            <person name="Singh N.D."/>
            <person name="Abad J.P."/>
            <person name="Abt D.N."/>
            <person name="Adryan B."/>
            <person name="Aguade M."/>
            <person name="Akashi H."/>
            <person name="Anderson W.W."/>
            <person name="Aquadro C.F."/>
            <person name="Ardell D.H."/>
            <person name="Arguello R."/>
            <person name="Artieri C.G."/>
            <person name="Barbash D.A."/>
            <person name="Barker D."/>
            <person name="Barsanti P."/>
            <person name="Batterham P."/>
            <person name="Batzoglou S."/>
            <person name="Begun D."/>
            <person name="Bhutkar A."/>
            <person name="Blanco E."/>
            <person name="Bosak S.A."/>
            <person name="Bradley R.K."/>
            <person name="Brand A.D."/>
            <person name="Brent M.R."/>
            <person name="Brooks A.N."/>
            <person name="Brown R.H."/>
            <person name="Butlin R.K."/>
            <person name="Caggese C."/>
            <person name="Calvi B.R."/>
            <person name="Bernardo de Carvalho A."/>
            <person name="Caspi A."/>
            <person name="Castrezana S."/>
            <person name="Celniker S.E."/>
            <person name="Chang J.L."/>
            <person name="Chapple C."/>
            <person name="Chatterji S."/>
            <person name="Chinwalla A."/>
            <person name="Civetta A."/>
            <person name="Clifton S.W."/>
            <person name="Comeron J.M."/>
            <person name="Costello J.C."/>
            <person name="Coyne J.A."/>
            <person name="Daub J."/>
            <person name="David R.G."/>
            <person name="Delcher A.L."/>
            <person name="Delehaunty K."/>
            <person name="Do C.B."/>
            <person name="Ebling H."/>
            <person name="Edwards K."/>
            <person name="Eickbush T."/>
            <person name="Evans J.D."/>
            <person name="Filipski A."/>
            <person name="Findeiss S."/>
            <person name="Freyhult E."/>
            <person name="Fulton L."/>
            <person name="Fulton R."/>
            <person name="Garcia A.C."/>
            <person name="Gardiner A."/>
            <person name="Garfield D.A."/>
            <person name="Garvin B.E."/>
            <person name="Gibson G."/>
            <person name="Gilbert D."/>
            <person name="Gnerre S."/>
            <person name="Godfrey J."/>
            <person name="Good R."/>
            <person name="Gotea V."/>
            <person name="Gravely B."/>
            <person name="Greenberg A.J."/>
            <person name="Griffiths-Jones S."/>
            <person name="Gross S."/>
            <person name="Guigo R."/>
            <person name="Gustafson E.A."/>
            <person name="Haerty W."/>
            <person name="Hahn M.W."/>
            <person name="Halligan D.L."/>
            <person name="Halpern A.L."/>
            <person name="Halter G.M."/>
            <person name="Han M.V."/>
            <person name="Heger A."/>
            <person name="Hillier L."/>
            <person name="Hinrichs A.S."/>
            <person name="Holmes I."/>
            <person name="Hoskins R.A."/>
            <person name="Hubisz M.J."/>
            <person name="Hultmark D."/>
            <person name="Huntley M.A."/>
            <person name="Jaffe D.B."/>
            <person name="Jagadeeshan S."/>
            <person name="Jeck W.R."/>
            <person name="Johnson J."/>
            <person name="Jones C.D."/>
            <person name="Jordan W.C."/>
            <person name="Karpen G.H."/>
            <person name="Kataoka E."/>
            <person name="Keightley P.D."/>
            <person name="Kheradpour P."/>
            <person name="Kirkness E.F."/>
            <person name="Koerich L.B."/>
            <person name="Kristiansen K."/>
            <person name="Kudrna D."/>
            <person name="Kulathinal R.J."/>
            <person name="Kumar S."/>
            <person name="Kwok R."/>
            <person name="Lander E."/>
            <person name="Langley C.H."/>
            <person name="Lapoint R."/>
            <person name="Lazzaro B.P."/>
            <person name="Lee S.J."/>
            <person name="Levesque L."/>
            <person name="Li R."/>
            <person name="Lin C.F."/>
            <person name="Lin M.F."/>
            <person name="Lindblad-Toh K."/>
            <person name="Llopart A."/>
            <person name="Long M."/>
            <person name="Low L."/>
            <person name="Lozovsky E."/>
            <person name="Lu J."/>
            <person name="Luo M."/>
            <person name="Machado C.A."/>
            <person name="Makalowski W."/>
            <person name="Marzo M."/>
            <person name="Matsuda M."/>
            <person name="Matzkin L."/>
            <person name="McAllister B."/>
            <person name="McBride C.S."/>
            <person name="McKernan B."/>
            <person name="McKernan K."/>
            <person name="Mendez-Lago M."/>
            <person name="Minx P."/>
            <person name="Mollenhauer M.U."/>
            <person name="Montooth K."/>
            <person name="Mount S.M."/>
            <person name="Mu X."/>
            <person name="Myers E."/>
            <person name="Negre B."/>
            <person name="Newfeld S."/>
            <person name="Nielsen R."/>
            <person name="Noor M.A."/>
            <person name="O'Grady P."/>
            <person name="Pachter L."/>
            <person name="Papaceit M."/>
            <person name="Parisi M.J."/>
            <person name="Parisi M."/>
            <person name="Parts L."/>
            <person name="Pedersen J.S."/>
            <person name="Pesole G."/>
            <person name="Phillippy A.M."/>
            <person name="Ponting C.P."/>
            <person name="Pop M."/>
            <person name="Porcelli D."/>
            <person name="Powell J.R."/>
            <person name="Prohaska S."/>
            <person name="Pruitt K."/>
            <person name="Puig M."/>
            <person name="Quesneville H."/>
            <person name="Ram K.R."/>
            <person name="Rand D."/>
            <person name="Rasmussen M.D."/>
            <person name="Reed L.K."/>
            <person name="Reenan R."/>
            <person name="Reily A."/>
            <person name="Remington K.A."/>
            <person name="Rieger T.T."/>
            <person name="Ritchie M.G."/>
            <person name="Robin C."/>
            <person name="Rogers Y.H."/>
            <person name="Rohde C."/>
            <person name="Rozas J."/>
            <person name="Rubenfield M.J."/>
            <person name="Ruiz A."/>
            <person name="Russo S."/>
            <person name="Salzberg S.L."/>
            <person name="Sanchez-Gracia A."/>
            <person name="Saranga D.J."/>
            <person name="Sato H."/>
            <person name="Schaeffer S.W."/>
            <person name="Schatz M.C."/>
            <person name="Schlenke T."/>
            <person name="Schwartz R."/>
            <person name="Segarra C."/>
            <person name="Singh R.S."/>
            <person name="Sirot L."/>
            <person name="Sirota M."/>
            <person name="Sisneros N.B."/>
            <person name="Smith C.D."/>
            <person name="Smith T.F."/>
            <person name="Spieth J."/>
            <person name="Stage D.E."/>
            <person name="Stark A."/>
            <person name="Stephan W."/>
            <person name="Strausberg R.L."/>
            <person name="Strempel S."/>
            <person name="Sturgill D."/>
            <person name="Sutton G."/>
            <person name="Sutton G.G."/>
            <person name="Tao W."/>
            <person name="Teichmann S."/>
            <person name="Tobari Y.N."/>
            <person name="Tomimura Y."/>
            <person name="Tsolas J.M."/>
            <person name="Valente V.L."/>
            <person name="Venter E."/>
            <person name="Venter J.C."/>
            <person name="Vicario S."/>
            <person name="Vieira F.G."/>
            <person name="Vilella A.J."/>
            <person name="Villasante A."/>
            <person name="Walenz B."/>
            <person name="Wang J."/>
            <person name="Wasserman M."/>
            <person name="Watts T."/>
            <person name="Wilson D."/>
            <person name="Wilson R.K."/>
            <person name="Wing R.A."/>
            <person name="Wolfner M.F."/>
            <person name="Wong A."/>
            <person name="Wong G.K."/>
            <person name="Wu C.I."/>
            <person name="Wu G."/>
            <person name="Yamamoto D."/>
            <person name="Yang H.P."/>
            <person name="Yang S.P."/>
            <person name="Yorke J.A."/>
            <person name="Yoshida K."/>
            <person name="Zdobnov E."/>
            <person name="Zhang P."/>
            <person name="Zhang Y."/>
            <person name="Zimin A.V."/>
            <person name="Baldwin J."/>
            <person name="Abdouelleil A."/>
            <person name="Abdulkadir J."/>
            <person name="Abebe A."/>
            <person name="Abera B."/>
            <person name="Abreu J."/>
            <person name="Acer S.C."/>
            <person name="Aftuck L."/>
            <person name="Alexander A."/>
            <person name="An P."/>
            <person name="Anderson E."/>
            <person name="Anderson S."/>
            <person name="Arachi H."/>
            <person name="Azer M."/>
            <person name="Bachantsang P."/>
            <person name="Barry A."/>
            <person name="Bayul T."/>
            <person name="Berlin A."/>
            <person name="Bessette D."/>
            <person name="Bloom T."/>
            <person name="Blye J."/>
            <person name="Boguslavskiy L."/>
            <person name="Bonnet C."/>
            <person name="Boukhgalter B."/>
            <person name="Bourzgui I."/>
            <person name="Brown A."/>
            <person name="Cahill P."/>
            <person name="Channer S."/>
            <person name="Cheshatsang Y."/>
            <person name="Chuda L."/>
            <person name="Citroen M."/>
            <person name="Collymore A."/>
            <person name="Cooke P."/>
            <person name="Costello M."/>
            <person name="D'Aco K."/>
            <person name="Daza R."/>
            <person name="De Haan G."/>
            <person name="DeGray S."/>
            <person name="DeMaso C."/>
            <person name="Dhargay N."/>
            <person name="Dooley K."/>
            <person name="Dooley E."/>
            <person name="Doricent M."/>
            <person name="Dorje P."/>
            <person name="Dorjee K."/>
            <person name="Dupes A."/>
            <person name="Elong R."/>
            <person name="Falk J."/>
            <person name="Farina A."/>
            <person name="Faro S."/>
            <person name="Ferguson D."/>
            <person name="Fisher S."/>
            <person name="Foley C.D."/>
            <person name="Franke A."/>
            <person name="Friedrich D."/>
            <person name="Gadbois L."/>
            <person name="Gearin G."/>
            <person name="Gearin C.R."/>
            <person name="Giannoukos G."/>
            <person name="Goode T."/>
            <person name="Graham J."/>
            <person name="Grandbois E."/>
            <person name="Grewal S."/>
            <person name="Gyaltsen K."/>
            <person name="Hafez N."/>
            <person name="Hagos B."/>
            <person name="Hall J."/>
            <person name="Henson C."/>
            <person name="Hollinger A."/>
            <person name="Honan T."/>
            <person name="Huard M.D."/>
            <person name="Hughes L."/>
            <person name="Hurhula B."/>
            <person name="Husby M.E."/>
            <person name="Kamat A."/>
            <person name="Kanga B."/>
            <person name="Kashin S."/>
            <person name="Khazanovich D."/>
            <person name="Kisner P."/>
            <person name="Lance K."/>
            <person name="Lara M."/>
            <person name="Lee W."/>
            <person name="Lennon N."/>
            <person name="Letendre F."/>
            <person name="LeVine R."/>
            <person name="Lipovsky A."/>
            <person name="Liu X."/>
            <person name="Liu J."/>
            <person name="Liu S."/>
            <person name="Lokyitsang T."/>
            <person name="Lokyitsang Y."/>
            <person name="Lubonja R."/>
            <person name="Lui A."/>
            <person name="MacDonald P."/>
            <person name="Magnisalis V."/>
            <person name="Maru K."/>
            <person name="Matthews C."/>
            <person name="McCusker W."/>
            <person name="McDonough S."/>
            <person name="Mehta T."/>
            <person name="Meldrim J."/>
            <person name="Meneus L."/>
            <person name="Mihai O."/>
            <person name="Mihalev A."/>
            <person name="Mihova T."/>
            <person name="Mittelman R."/>
            <person name="Mlenga V."/>
            <person name="Montmayeur A."/>
            <person name="Mulrain L."/>
            <person name="Navidi A."/>
            <person name="Naylor J."/>
            <person name="Negash T."/>
            <person name="Nguyen T."/>
            <person name="Nguyen N."/>
            <person name="Nicol R."/>
            <person name="Norbu C."/>
            <person name="Norbu N."/>
            <person name="Novod N."/>
            <person name="O'Neill B."/>
            <person name="Osman S."/>
            <person name="Markiewicz E."/>
            <person name="Oyono O.L."/>
            <person name="Patti C."/>
            <person name="Phunkhang P."/>
            <person name="Pierre F."/>
            <person name="Priest M."/>
            <person name="Raghuraman S."/>
            <person name="Rege F."/>
            <person name="Reyes R."/>
            <person name="Rise C."/>
            <person name="Rogov P."/>
            <person name="Ross K."/>
            <person name="Ryan E."/>
            <person name="Settipalli S."/>
            <person name="Shea T."/>
            <person name="Sherpa N."/>
            <person name="Shi L."/>
            <person name="Shih D."/>
            <person name="Sparrow T."/>
            <person name="Spaulding J."/>
            <person name="Stalker J."/>
            <person name="Stange-Thomann N."/>
            <person name="Stavropoulos S."/>
            <person name="Stone C."/>
            <person name="Strader C."/>
            <person name="Tesfaye S."/>
            <person name="Thomson T."/>
            <person name="Thoulutsang Y."/>
            <person name="Thoulutsang D."/>
            <person name="Topham K."/>
            <person name="Topping I."/>
            <person name="Tsamla T."/>
            <person name="Vassiliev H."/>
            <person name="Vo A."/>
            <person name="Wangchuk T."/>
            <person name="Wangdi T."/>
            <person name="Weiand M."/>
            <person name="Wilkinson J."/>
            <person name="Wilson A."/>
            <person name="Yadav S."/>
            <person name="Young G."/>
            <person name="Yu Q."/>
            <person name="Zembek L."/>
            <person name="Zhong D."/>
            <person name="Zimmer A."/>
            <person name="Zwirko Z."/>
            <person name="Jaffe D.B."/>
            <person name="Alvarez P."/>
            <person name="Brockman W."/>
            <person name="Butler J."/>
            <person name="Chin C."/>
            <person name="Gnerre S."/>
            <person name="Grabherr M."/>
            <person name="Kleber M."/>
            <person name="Mauceli E."/>
            <person name="MacCallum I."/>
        </authorList>
    </citation>
    <scope>NUCLEOTIDE SEQUENCE [LARGE SCALE GENOMIC DNA]</scope>
    <source>
        <strain evidence="3">Tucson 14030-0811.24</strain>
    </source>
</reference>
<evidence type="ECO:0000256" key="1">
    <source>
        <dbReference type="SAM" id="SignalP"/>
    </source>
</evidence>
<keyword evidence="3" id="KW-1185">Reference proteome</keyword>
<dbReference type="InterPro" id="IPR003475">
    <property type="entry name" value="Insect_Unk"/>
</dbReference>
<dbReference type="Pfam" id="PF02448">
    <property type="entry name" value="L71"/>
    <property type="match status" value="1"/>
</dbReference>
<feature type="signal peptide" evidence="1">
    <location>
        <begin position="1"/>
        <end position="20"/>
    </location>
</feature>
<dbReference type="Proteomes" id="UP000007798">
    <property type="component" value="Unassembled WGS sequence"/>
</dbReference>
<dbReference type="InParanoid" id="B4MX62"/>
<dbReference type="EMBL" id="CH963876">
    <property type="protein sequence ID" value="EDW76895.2"/>
    <property type="molecule type" value="Genomic_DNA"/>
</dbReference>
<dbReference type="FunCoup" id="B4MX62">
    <property type="interactions" value="64"/>
</dbReference>
<evidence type="ECO:0000313" key="3">
    <source>
        <dbReference type="Proteomes" id="UP000007798"/>
    </source>
</evidence>
<proteinExistence type="predicted"/>
<accession>B4MX62</accession>
<dbReference type="AlphaFoldDB" id="B4MX62"/>
<sequence length="100" mass="11767">MHFKAILFLFSVVCLGLIQAQNQDCQTLRRDCDRCVPRLNDPEDRNIPGINRLCRQKLRRTWVWRNINRCELTEYSCRGADRLMNCEVIAALAGMTRRPE</sequence>
<dbReference type="OrthoDB" id="7816182at2759"/>
<feature type="chain" id="PRO_5006458110" evidence="1">
    <location>
        <begin position="21"/>
        <end position="100"/>
    </location>
</feature>
<dbReference type="HOGENOM" id="CLU_150248_0_0_1"/>